<dbReference type="InterPro" id="IPR051130">
    <property type="entry name" value="Mito_struct-func_regulator"/>
</dbReference>
<dbReference type="Pfam" id="PF00076">
    <property type="entry name" value="RRM_1"/>
    <property type="match status" value="2"/>
</dbReference>
<dbReference type="SMART" id="SM00360">
    <property type="entry name" value="RRM"/>
    <property type="match status" value="2"/>
</dbReference>
<dbReference type="RefSeq" id="XP_002779018.1">
    <property type="nucleotide sequence ID" value="XM_002778972.1"/>
</dbReference>
<dbReference type="EMBL" id="GG677256">
    <property type="protein sequence ID" value="EER10813.1"/>
    <property type="molecule type" value="Genomic_DNA"/>
</dbReference>
<feature type="domain" description="RRM" evidence="4">
    <location>
        <begin position="686"/>
        <end position="759"/>
    </location>
</feature>
<dbReference type="Pfam" id="PF03109">
    <property type="entry name" value="ABC1"/>
    <property type="match status" value="1"/>
</dbReference>
<evidence type="ECO:0000256" key="3">
    <source>
        <dbReference type="SAM" id="MobiDB-lite"/>
    </source>
</evidence>
<protein>
    <recommendedName>
        <fullName evidence="4">RRM domain-containing protein</fullName>
    </recommendedName>
</protein>
<dbReference type="SUPFAM" id="SSF56112">
    <property type="entry name" value="Protein kinase-like (PK-like)"/>
    <property type="match status" value="1"/>
</dbReference>
<dbReference type="InParanoid" id="C5KXT9"/>
<evidence type="ECO:0000256" key="1">
    <source>
        <dbReference type="ARBA" id="ARBA00009670"/>
    </source>
</evidence>
<dbReference type="InterPro" id="IPR035979">
    <property type="entry name" value="RBD_domain_sf"/>
</dbReference>
<dbReference type="GeneID" id="9039197"/>
<dbReference type="GO" id="GO:0003723">
    <property type="term" value="F:RNA binding"/>
    <property type="evidence" value="ECO:0007669"/>
    <property type="project" value="UniProtKB-UniRule"/>
</dbReference>
<evidence type="ECO:0000259" key="4">
    <source>
        <dbReference type="PROSITE" id="PS50102"/>
    </source>
</evidence>
<dbReference type="OrthoDB" id="427480at2759"/>
<name>C5KXT9_PERM5</name>
<dbReference type="CDD" id="cd13969">
    <property type="entry name" value="ADCK1-like"/>
    <property type="match status" value="1"/>
</dbReference>
<evidence type="ECO:0000313" key="6">
    <source>
        <dbReference type="Proteomes" id="UP000007800"/>
    </source>
</evidence>
<accession>C5KXT9</accession>
<keyword evidence="6" id="KW-1185">Reference proteome</keyword>
<dbReference type="InterPro" id="IPR011009">
    <property type="entry name" value="Kinase-like_dom_sf"/>
</dbReference>
<dbReference type="InterPro" id="IPR012677">
    <property type="entry name" value="Nucleotide-bd_a/b_plait_sf"/>
</dbReference>
<proteinExistence type="inferred from homology"/>
<sequence length="759" mass="85467">MGRGVQATLAAAASAGAIYFIDENYCYCVGRRTFRAAKCGAFIWWQYKKVWNADNASEVHRRVAEEIVATCKRNEGLYVKIGQVLCSMEVALPREMHKPFEELHDKALEMEQSEVLRLLHESGVDDVIRDFELEPVASASIAQVHKARLKASPYTSVAVKLRKPSVTFQVAWDLRAYWLILWALEKSFDIPMLWTYDFTRDQFRQEMDLRNEAANSDRAKADFENSELNEVVYVPEVFWASEDVIVAEWIDEAVKVTDAAVLGVDLGKTVRNCTEMFAHQIFNTGHVHCDPHPGNLLVRRHPSRRKGLFGRYHPHQIVLIDHGLCTDFPEELRKEYTRFWCAIAHGDRQKLKSICESWGVKDFDMLASVMMMSRLRNLEGWRDSEAAEQLRQAEWSGLSRFEKEQRIKEKWQRLVEDTKSFPRELLFVSRCVNYIRATNYRHGSPVDRVAVMMEYALRNDEERRYWKAPFGPIVTSNMPIVNGECPIDEGDVVTHDQLSDQVSALSVDKASDGQGHVTVEQGKEVVTPAADPGHKTISLEAALPPAVSLGGTTVSTSATSSSGATASDGCKLFVGALPYFMTEQELYPLFAKFGIVKELSVQRDKLGRSRGCAWLRYSSVTECEACIRGLHNHYWLGSMKRPLQVQFASPTHNSPVAVACDGPQEQKQNSHHTDGKDDELGIPPKKRVFVGGLPKDIDEHDLLSMIEPVQGDVVCDVKVVRKNGNSDGAAFVEFITPEQAVIELGLASPADLCYYSKSL</sequence>
<dbReference type="InterPro" id="IPR004147">
    <property type="entry name" value="ABC1_dom"/>
</dbReference>
<dbReference type="InterPro" id="IPR045307">
    <property type="entry name" value="ADCK1_dom"/>
</dbReference>
<evidence type="ECO:0000256" key="2">
    <source>
        <dbReference type="PROSITE-ProRule" id="PRU00176"/>
    </source>
</evidence>
<dbReference type="PANTHER" id="PTHR43173:SF37">
    <property type="entry name" value="ABC1 FAMILY PROTEIN C10F6.14C"/>
    <property type="match status" value="1"/>
</dbReference>
<keyword evidence="2" id="KW-0694">RNA-binding</keyword>
<dbReference type="SUPFAM" id="SSF54928">
    <property type="entry name" value="RNA-binding domain, RBD"/>
    <property type="match status" value="1"/>
</dbReference>
<gene>
    <name evidence="5" type="ORF">Pmar_PMAR000856</name>
</gene>
<feature type="region of interest" description="Disordered" evidence="3">
    <location>
        <begin position="661"/>
        <end position="681"/>
    </location>
</feature>
<evidence type="ECO:0000313" key="5">
    <source>
        <dbReference type="EMBL" id="EER10813.1"/>
    </source>
</evidence>
<dbReference type="Gene3D" id="3.30.70.330">
    <property type="match status" value="2"/>
</dbReference>
<organism evidence="6">
    <name type="scientific">Perkinsus marinus (strain ATCC 50983 / TXsc)</name>
    <dbReference type="NCBI Taxonomy" id="423536"/>
    <lineage>
        <taxon>Eukaryota</taxon>
        <taxon>Sar</taxon>
        <taxon>Alveolata</taxon>
        <taxon>Perkinsozoa</taxon>
        <taxon>Perkinsea</taxon>
        <taxon>Perkinsida</taxon>
        <taxon>Perkinsidae</taxon>
        <taxon>Perkinsus</taxon>
    </lineage>
</organism>
<dbReference type="CDD" id="cd00590">
    <property type="entry name" value="RRM_SF"/>
    <property type="match status" value="1"/>
</dbReference>
<dbReference type="Proteomes" id="UP000007800">
    <property type="component" value="Unassembled WGS sequence"/>
</dbReference>
<feature type="domain" description="RRM" evidence="4">
    <location>
        <begin position="570"/>
        <end position="650"/>
    </location>
</feature>
<reference evidence="5 6" key="1">
    <citation type="submission" date="2008-07" db="EMBL/GenBank/DDBJ databases">
        <authorList>
            <person name="El-Sayed N."/>
            <person name="Caler E."/>
            <person name="Inman J."/>
            <person name="Amedeo P."/>
            <person name="Hass B."/>
            <person name="Wortman J."/>
        </authorList>
    </citation>
    <scope>NUCLEOTIDE SEQUENCE [LARGE SCALE GENOMIC DNA]</scope>
    <source>
        <strain evidence="6">ATCC 50983 / TXsc</strain>
    </source>
</reference>
<comment type="similarity">
    <text evidence="1">Belongs to the protein kinase superfamily. ADCK protein kinase family.</text>
</comment>
<dbReference type="AlphaFoldDB" id="C5KXT9"/>
<dbReference type="PROSITE" id="PS50102">
    <property type="entry name" value="RRM"/>
    <property type="match status" value="2"/>
</dbReference>
<dbReference type="PANTHER" id="PTHR43173">
    <property type="entry name" value="ABC1 FAMILY PROTEIN"/>
    <property type="match status" value="1"/>
</dbReference>
<dbReference type="InterPro" id="IPR000504">
    <property type="entry name" value="RRM_dom"/>
</dbReference>